<reference evidence="2 3" key="1">
    <citation type="submission" date="2019-06" db="EMBL/GenBank/DDBJ databases">
        <title>Whole genome shotgun sequence of Paenarthrobacter aurescens NBRC 12136.</title>
        <authorList>
            <person name="Hosoyama A."/>
            <person name="Uohara A."/>
            <person name="Ohji S."/>
            <person name="Ichikawa N."/>
        </authorList>
    </citation>
    <scope>NUCLEOTIDE SEQUENCE [LARGE SCALE GENOMIC DNA]</scope>
    <source>
        <strain evidence="2 3">NBRC 12136</strain>
    </source>
</reference>
<dbReference type="GO" id="GO:0008703">
    <property type="term" value="F:5-amino-6-(5-phosphoribosylamino)uracil reductase activity"/>
    <property type="evidence" value="ECO:0007669"/>
    <property type="project" value="InterPro"/>
</dbReference>
<evidence type="ECO:0000313" key="2">
    <source>
        <dbReference type="EMBL" id="GEB20068.1"/>
    </source>
</evidence>
<accession>A0A4Y3NLX4</accession>
<organism evidence="2 3">
    <name type="scientific">Paenarthrobacter aurescens</name>
    <name type="common">Arthrobacter aurescens</name>
    <dbReference type="NCBI Taxonomy" id="43663"/>
    <lineage>
        <taxon>Bacteria</taxon>
        <taxon>Bacillati</taxon>
        <taxon>Actinomycetota</taxon>
        <taxon>Actinomycetes</taxon>
        <taxon>Micrococcales</taxon>
        <taxon>Micrococcaceae</taxon>
        <taxon>Paenarthrobacter</taxon>
    </lineage>
</organism>
<comment type="caution">
    <text evidence="2">The sequence shown here is derived from an EMBL/GenBank/DDBJ whole genome shotgun (WGS) entry which is preliminary data.</text>
</comment>
<dbReference type="InterPro" id="IPR024072">
    <property type="entry name" value="DHFR-like_dom_sf"/>
</dbReference>
<dbReference type="AlphaFoldDB" id="A0A4Y3NLX4"/>
<dbReference type="InterPro" id="IPR002734">
    <property type="entry name" value="RibDG_C"/>
</dbReference>
<gene>
    <name evidence="2" type="ORF">AAU01_28230</name>
</gene>
<dbReference type="Pfam" id="PF01872">
    <property type="entry name" value="RibD_C"/>
    <property type="match status" value="1"/>
</dbReference>
<dbReference type="GO" id="GO:0009231">
    <property type="term" value="P:riboflavin biosynthetic process"/>
    <property type="evidence" value="ECO:0007669"/>
    <property type="project" value="InterPro"/>
</dbReference>
<dbReference type="SUPFAM" id="SSF53597">
    <property type="entry name" value="Dihydrofolate reductase-like"/>
    <property type="match status" value="1"/>
</dbReference>
<feature type="domain" description="Bacterial bifunctional deaminase-reductase C-terminal" evidence="1">
    <location>
        <begin position="4"/>
        <end position="181"/>
    </location>
</feature>
<dbReference type="GeneID" id="97299509"/>
<dbReference type="EMBL" id="BJMD01000017">
    <property type="protein sequence ID" value="GEB20068.1"/>
    <property type="molecule type" value="Genomic_DNA"/>
</dbReference>
<protein>
    <recommendedName>
        <fullName evidence="1">Bacterial bifunctional deaminase-reductase C-terminal domain-containing protein</fullName>
    </recommendedName>
</protein>
<dbReference type="RefSeq" id="WP_141284512.1">
    <property type="nucleotide sequence ID" value="NZ_BAAAWK010000001.1"/>
</dbReference>
<proteinExistence type="predicted"/>
<dbReference type="Proteomes" id="UP000317715">
    <property type="component" value="Unassembled WGS sequence"/>
</dbReference>
<dbReference type="Gene3D" id="3.40.430.10">
    <property type="entry name" value="Dihydrofolate Reductase, subunit A"/>
    <property type="match status" value="1"/>
</dbReference>
<evidence type="ECO:0000259" key="1">
    <source>
        <dbReference type="Pfam" id="PF01872"/>
    </source>
</evidence>
<dbReference type="OrthoDB" id="7342392at2"/>
<keyword evidence="3" id="KW-1185">Reference proteome</keyword>
<sequence length="192" mass="21038">MGQLIVQDFVTADGYAADTNNEFKAYELLEGGTAEFDRAQLEWLGSVEAMVLGANTYSYFVEFWPTPASDGEIIAPALNGLRRHVFSRHLEEAPWGDFPPSTVESGDAIQAIRRIKRESTKDIVLWGSLSLGQTFFAAGEVDAVRLVVMPVGQGSGRGVFPAGHDPALLKLEDVKSYDQGLVELSYSVRKRP</sequence>
<evidence type="ECO:0000313" key="3">
    <source>
        <dbReference type="Proteomes" id="UP000317715"/>
    </source>
</evidence>
<name>A0A4Y3NLX4_PAEAU</name>